<sequence>MLHPRPFAGQRVFVIGGGASIDPADLPRLPRPIVAVNAAYVDRPDADVLFWIDHRFYRQHRDGMARHTGRKVARGDLPERPPYRVEIVGRTQPRGPKKVRPLSHDPRRVGGFCSGAGALNRAYLDGAAEIVLLGFDMGGGDYHDRHRVPPAEWQYETLFAKHFEAFAPELAARGVKVWNTSLQSRLDCFEKRPLREFL</sequence>
<evidence type="ECO:0000313" key="2">
    <source>
        <dbReference type="Proteomes" id="UP001595528"/>
    </source>
</evidence>
<dbReference type="EMBL" id="JBHRTR010000022">
    <property type="protein sequence ID" value="MFC3227345.1"/>
    <property type="molecule type" value="Genomic_DNA"/>
</dbReference>
<reference evidence="2" key="1">
    <citation type="journal article" date="2019" name="Int. J. Syst. Evol. Microbiol.">
        <title>The Global Catalogue of Microorganisms (GCM) 10K type strain sequencing project: providing services to taxonomists for standard genome sequencing and annotation.</title>
        <authorList>
            <consortium name="The Broad Institute Genomics Platform"/>
            <consortium name="The Broad Institute Genome Sequencing Center for Infectious Disease"/>
            <person name="Wu L."/>
            <person name="Ma J."/>
        </authorList>
    </citation>
    <scope>NUCLEOTIDE SEQUENCE [LARGE SCALE GENOMIC DNA]</scope>
    <source>
        <strain evidence="2">KCTC 42964</strain>
    </source>
</reference>
<keyword evidence="2" id="KW-1185">Reference proteome</keyword>
<proteinExistence type="predicted"/>
<accession>A0ABV7KYF7</accession>
<dbReference type="Proteomes" id="UP001595528">
    <property type="component" value="Unassembled WGS sequence"/>
</dbReference>
<organism evidence="1 2">
    <name type="scientific">Marinibaculum pumilum</name>
    <dbReference type="NCBI Taxonomy" id="1766165"/>
    <lineage>
        <taxon>Bacteria</taxon>
        <taxon>Pseudomonadati</taxon>
        <taxon>Pseudomonadota</taxon>
        <taxon>Alphaproteobacteria</taxon>
        <taxon>Rhodospirillales</taxon>
        <taxon>Rhodospirillaceae</taxon>
        <taxon>Marinibaculum</taxon>
    </lineage>
</organism>
<comment type="caution">
    <text evidence="1">The sequence shown here is derived from an EMBL/GenBank/DDBJ whole genome shotgun (WGS) entry which is preliminary data.</text>
</comment>
<dbReference type="RefSeq" id="WP_379899510.1">
    <property type="nucleotide sequence ID" value="NZ_JBHRTR010000022.1"/>
</dbReference>
<evidence type="ECO:0000313" key="1">
    <source>
        <dbReference type="EMBL" id="MFC3227345.1"/>
    </source>
</evidence>
<protein>
    <submittedName>
        <fullName evidence="1">Uncharacterized protein</fullName>
    </submittedName>
</protein>
<gene>
    <name evidence="1" type="ORF">ACFOGJ_08900</name>
</gene>
<name>A0ABV7KYF7_9PROT</name>